<name>A0ABR7FXA5_9FIRM</name>
<dbReference type="InterPro" id="IPR050660">
    <property type="entry name" value="NEK_Ser/Thr_kinase"/>
</dbReference>
<dbReference type="PANTHER" id="PTHR43671">
    <property type="entry name" value="SERINE/THREONINE-PROTEIN KINASE NEK"/>
    <property type="match status" value="1"/>
</dbReference>
<comment type="caution">
    <text evidence="7">The sequence shown here is derived from an EMBL/GenBank/DDBJ whole genome shotgun (WGS) entry which is preliminary data.</text>
</comment>
<dbReference type="InterPro" id="IPR008271">
    <property type="entry name" value="Ser/Thr_kinase_AS"/>
</dbReference>
<sequence length="480" mass="54324">MSDKYEIIKVLARTGHSTVYLVRHKLLNVYRAAKIVMKTCDDYERILREADMIKNLKCPGIPVVFDIEDNNDSICIIEEYISGKSLTEYISEAGCITAHDMADIGIRICDIISYLHECAGIVHLDIKPSNIIIRDNSDGKREVFIIDFDNSDMIDGRHAGHAMYITAGYAAPEQYNGDGSVRSDIYSIGILLLYMASSGHVQSFTSEAESVCRLYSNSIGPVIRKCIRHNSIQRYKSIAALRKELCSISDTMNYKKIAKFDITKKFLGFFRGKKSVIADKNNTDKVCHIYVYGFMHNSGATHFCLCFASFLKRKKRNVICIRHNDTSDYRAVTDKGTLCNGIYTIGADKIKGKAGIDIIPDYNGCITYNLSGYEYIIHDCGCIDEHCNSRRGECAEGGKDGITIFVGNTNYRRNNMTAMESVTSDSIIFINHIGGREFYDFISSYKGKCRIYRFPCVYEWDSANELFEEEADEIMEIIEK</sequence>
<reference evidence="7 8" key="1">
    <citation type="submission" date="2020-08" db="EMBL/GenBank/DDBJ databases">
        <title>Genome public.</title>
        <authorList>
            <person name="Liu C."/>
            <person name="Sun Q."/>
        </authorList>
    </citation>
    <scope>NUCLEOTIDE SEQUENCE [LARGE SCALE GENOMIC DNA]</scope>
    <source>
        <strain evidence="7 8">NSJ-43</strain>
    </source>
</reference>
<keyword evidence="3" id="KW-0547">Nucleotide-binding</keyword>
<dbReference type="SMART" id="SM00220">
    <property type="entry name" value="S_TKc"/>
    <property type="match status" value="1"/>
</dbReference>
<dbReference type="InterPro" id="IPR000719">
    <property type="entry name" value="Prot_kinase_dom"/>
</dbReference>
<dbReference type="SUPFAM" id="SSF56112">
    <property type="entry name" value="Protein kinase-like (PK-like)"/>
    <property type="match status" value="1"/>
</dbReference>
<evidence type="ECO:0000313" key="7">
    <source>
        <dbReference type="EMBL" id="MBC5679827.1"/>
    </source>
</evidence>
<keyword evidence="4 7" id="KW-0418">Kinase</keyword>
<dbReference type="PROSITE" id="PS50011">
    <property type="entry name" value="PROTEIN_KINASE_DOM"/>
    <property type="match status" value="1"/>
</dbReference>
<dbReference type="RefSeq" id="WP_186836076.1">
    <property type="nucleotide sequence ID" value="NZ_JACOPD010000001.1"/>
</dbReference>
<dbReference type="Proteomes" id="UP000628463">
    <property type="component" value="Unassembled WGS sequence"/>
</dbReference>
<evidence type="ECO:0000259" key="6">
    <source>
        <dbReference type="PROSITE" id="PS50011"/>
    </source>
</evidence>
<keyword evidence="2" id="KW-0808">Transferase</keyword>
<dbReference type="PANTHER" id="PTHR43671:SF13">
    <property type="entry name" value="SERINE_THREONINE-PROTEIN KINASE NEK2"/>
    <property type="match status" value="1"/>
</dbReference>
<organism evidence="7 8">
    <name type="scientific">Lachnospira hominis</name>
    <name type="common">ex Liu et al. 2021</name>
    <dbReference type="NCBI Taxonomy" id="2763051"/>
    <lineage>
        <taxon>Bacteria</taxon>
        <taxon>Bacillati</taxon>
        <taxon>Bacillota</taxon>
        <taxon>Clostridia</taxon>
        <taxon>Lachnospirales</taxon>
        <taxon>Lachnospiraceae</taxon>
        <taxon>Lachnospira</taxon>
    </lineage>
</organism>
<evidence type="ECO:0000256" key="5">
    <source>
        <dbReference type="ARBA" id="ARBA00022840"/>
    </source>
</evidence>
<keyword evidence="8" id="KW-1185">Reference proteome</keyword>
<dbReference type="EMBL" id="JACOPD010000001">
    <property type="protein sequence ID" value="MBC5679827.1"/>
    <property type="molecule type" value="Genomic_DNA"/>
</dbReference>
<evidence type="ECO:0000313" key="8">
    <source>
        <dbReference type="Proteomes" id="UP000628463"/>
    </source>
</evidence>
<evidence type="ECO:0000256" key="2">
    <source>
        <dbReference type="ARBA" id="ARBA00022679"/>
    </source>
</evidence>
<gene>
    <name evidence="7" type="ORF">H8S01_02465</name>
</gene>
<evidence type="ECO:0000256" key="3">
    <source>
        <dbReference type="ARBA" id="ARBA00022741"/>
    </source>
</evidence>
<dbReference type="EC" id="2.7.11.1" evidence="1"/>
<evidence type="ECO:0000256" key="4">
    <source>
        <dbReference type="ARBA" id="ARBA00022777"/>
    </source>
</evidence>
<keyword evidence="7" id="KW-0723">Serine/threonine-protein kinase</keyword>
<proteinExistence type="predicted"/>
<dbReference type="Gene3D" id="1.10.510.10">
    <property type="entry name" value="Transferase(Phosphotransferase) domain 1"/>
    <property type="match status" value="1"/>
</dbReference>
<accession>A0ABR7FXA5</accession>
<feature type="domain" description="Protein kinase" evidence="6">
    <location>
        <begin position="5"/>
        <end position="246"/>
    </location>
</feature>
<dbReference type="PROSITE" id="PS00108">
    <property type="entry name" value="PROTEIN_KINASE_ST"/>
    <property type="match status" value="1"/>
</dbReference>
<keyword evidence="5" id="KW-0067">ATP-binding</keyword>
<evidence type="ECO:0000256" key="1">
    <source>
        <dbReference type="ARBA" id="ARBA00012513"/>
    </source>
</evidence>
<dbReference type="InterPro" id="IPR011009">
    <property type="entry name" value="Kinase-like_dom_sf"/>
</dbReference>
<protein>
    <recommendedName>
        <fullName evidence="1">non-specific serine/threonine protein kinase</fullName>
        <ecNumber evidence="1">2.7.11.1</ecNumber>
    </recommendedName>
</protein>
<dbReference type="CDD" id="cd14014">
    <property type="entry name" value="STKc_PknB_like"/>
    <property type="match status" value="1"/>
</dbReference>
<dbReference type="GO" id="GO:0004674">
    <property type="term" value="F:protein serine/threonine kinase activity"/>
    <property type="evidence" value="ECO:0007669"/>
    <property type="project" value="UniProtKB-KW"/>
</dbReference>
<dbReference type="Pfam" id="PF00069">
    <property type="entry name" value="Pkinase"/>
    <property type="match status" value="1"/>
</dbReference>